<dbReference type="GO" id="GO:0034364">
    <property type="term" value="C:high-density lipoprotein particle"/>
    <property type="evidence" value="ECO:0007669"/>
    <property type="project" value="TreeGrafter"/>
</dbReference>
<proteinExistence type="inferred from homology"/>
<evidence type="ECO:0000256" key="1">
    <source>
        <dbReference type="ARBA" id="ARBA00004498"/>
    </source>
</evidence>
<dbReference type="EMBL" id="JAHDVG010000593">
    <property type="protein sequence ID" value="KAH1164608.1"/>
    <property type="molecule type" value="Genomic_DNA"/>
</dbReference>
<dbReference type="InterPro" id="IPR050163">
    <property type="entry name" value="Apolipoprotein_A1/A4/E"/>
</dbReference>
<dbReference type="GO" id="GO:0033700">
    <property type="term" value="P:phospholipid efflux"/>
    <property type="evidence" value="ECO:0007669"/>
    <property type="project" value="TreeGrafter"/>
</dbReference>
<evidence type="ECO:0000256" key="11">
    <source>
        <dbReference type="ARBA" id="ARBA00056320"/>
    </source>
</evidence>
<gene>
    <name evidence="12" type="ORF">KIL84_004968</name>
</gene>
<dbReference type="PANTHER" id="PTHR18976">
    <property type="entry name" value="APOLIPOPROTEIN"/>
    <property type="match status" value="1"/>
</dbReference>
<dbReference type="GO" id="GO:0120020">
    <property type="term" value="F:cholesterol transfer activity"/>
    <property type="evidence" value="ECO:0007669"/>
    <property type="project" value="TreeGrafter"/>
</dbReference>
<evidence type="ECO:0000256" key="6">
    <source>
        <dbReference type="ARBA" id="ARBA00022530"/>
    </source>
</evidence>
<dbReference type="GO" id="GO:0034362">
    <property type="term" value="C:low-density lipoprotein particle"/>
    <property type="evidence" value="ECO:0007669"/>
    <property type="project" value="TreeGrafter"/>
</dbReference>
<dbReference type="FunFam" id="1.20.120.20:FF:000010">
    <property type="entry name" value="Apolipoprotein E"/>
    <property type="match status" value="1"/>
</dbReference>
<dbReference type="GO" id="GO:0060228">
    <property type="term" value="F:phosphatidylcholine-sterol O-acyltransferase activator activity"/>
    <property type="evidence" value="ECO:0007669"/>
    <property type="project" value="TreeGrafter"/>
</dbReference>
<dbReference type="PANTHER" id="PTHR18976:SF2">
    <property type="entry name" value="APOLIPOPROTEIN E"/>
    <property type="match status" value="1"/>
</dbReference>
<sequence length="321" mass="35851">MDLASYMLCTLACIRCGGPMRGVRSHPPCCHSPQPLPSLPAGKAAAMKVWIVLLGATLLAGCQANPIVQDEPKTKWEEAVNVFWNYLSKVGQAADNVTAQIKSSQLSKELDGLITDTMAEVEVYREQLRARFGPYAQEAQQRLGSEVAALTGKLRADMEEAKGRLVQYTGDVRLMFDQNLEEVRARVGMYLRKLRKRLGKDTEELRRKMAAYAGEVQAHTDHQVDAVRQGLQPLIDSIRDKGQQRLEALSQALGEQSQKVRDSLGPRAQELHGHLQEKAEEVRSSVEQAAEQVRQWFAPFLQDVRAQLQTLVEKLQGKPQL</sequence>
<comment type="subcellular location">
    <subcellularLocation>
        <location evidence="1">Secreted</location>
        <location evidence="1">Extracellular space</location>
        <location evidence="1">Extracellular matrix</location>
    </subcellularLocation>
</comment>
<comment type="caution">
    <text evidence="12">The sequence shown here is derived from an EMBL/GenBank/DDBJ whole genome shotgun (WGS) entry which is preliminary data.</text>
</comment>
<keyword evidence="5" id="KW-0964">Secreted</keyword>
<keyword evidence="4" id="KW-0813">Transport</keyword>
<evidence type="ECO:0000313" key="12">
    <source>
        <dbReference type="EMBL" id="KAH1164608.1"/>
    </source>
</evidence>
<dbReference type="AlphaFoldDB" id="A0A9D4ANN0"/>
<dbReference type="GO" id="GO:0042157">
    <property type="term" value="P:lipoprotein metabolic process"/>
    <property type="evidence" value="ECO:0007669"/>
    <property type="project" value="InterPro"/>
</dbReference>
<keyword evidence="13" id="KW-1185">Reference proteome</keyword>
<dbReference type="Proteomes" id="UP000827986">
    <property type="component" value="Unassembled WGS sequence"/>
</dbReference>
<name>A0A9D4ANN0_9SAUR</name>
<comment type="subunit">
    <text evidence="3">Homotetramer.</text>
</comment>
<reference evidence="12" key="1">
    <citation type="submission" date="2021-09" db="EMBL/GenBank/DDBJ databases">
        <title>The genome of Mauremys mutica provides insights into the evolution of semi-aquatic lifestyle.</title>
        <authorList>
            <person name="Gong S."/>
            <person name="Gao Y."/>
        </authorList>
    </citation>
    <scope>NUCLEOTIDE SEQUENCE</scope>
    <source>
        <strain evidence="12">MM-2020</strain>
        <tissue evidence="12">Muscle</tissue>
    </source>
</reference>
<dbReference type="Pfam" id="PF01442">
    <property type="entry name" value="Apolipoprotein"/>
    <property type="match status" value="1"/>
</dbReference>
<evidence type="ECO:0000256" key="9">
    <source>
        <dbReference type="ARBA" id="ARBA00023055"/>
    </source>
</evidence>
<accession>A0A9D4ANN0</accession>
<dbReference type="GO" id="GO:0034361">
    <property type="term" value="C:very-low-density lipoprotein particle"/>
    <property type="evidence" value="ECO:0007669"/>
    <property type="project" value="TreeGrafter"/>
</dbReference>
<evidence type="ECO:0000256" key="5">
    <source>
        <dbReference type="ARBA" id="ARBA00022525"/>
    </source>
</evidence>
<keyword evidence="9" id="KW-0445">Lipid transport</keyword>
<dbReference type="GO" id="GO:0042627">
    <property type="term" value="C:chylomicron"/>
    <property type="evidence" value="ECO:0007669"/>
    <property type="project" value="TreeGrafter"/>
</dbReference>
<dbReference type="GO" id="GO:0005543">
    <property type="term" value="F:phospholipid binding"/>
    <property type="evidence" value="ECO:0007669"/>
    <property type="project" value="TreeGrafter"/>
</dbReference>
<keyword evidence="8" id="KW-0677">Repeat</keyword>
<evidence type="ECO:0000313" key="13">
    <source>
        <dbReference type="Proteomes" id="UP000827986"/>
    </source>
</evidence>
<dbReference type="GO" id="GO:0033344">
    <property type="term" value="P:cholesterol efflux"/>
    <property type="evidence" value="ECO:0007669"/>
    <property type="project" value="TreeGrafter"/>
</dbReference>
<evidence type="ECO:0000256" key="7">
    <source>
        <dbReference type="ARBA" id="ARBA00022729"/>
    </source>
</evidence>
<evidence type="ECO:0000256" key="4">
    <source>
        <dbReference type="ARBA" id="ARBA00022448"/>
    </source>
</evidence>
<evidence type="ECO:0000256" key="2">
    <source>
        <dbReference type="ARBA" id="ARBA00008788"/>
    </source>
</evidence>
<dbReference type="GO" id="GO:0055090">
    <property type="term" value="P:acylglycerol homeostasis"/>
    <property type="evidence" value="ECO:0007669"/>
    <property type="project" value="TreeGrafter"/>
</dbReference>
<dbReference type="GO" id="GO:0008203">
    <property type="term" value="P:cholesterol metabolic process"/>
    <property type="evidence" value="ECO:0007669"/>
    <property type="project" value="TreeGrafter"/>
</dbReference>
<evidence type="ECO:0008006" key="14">
    <source>
        <dbReference type="Google" id="ProtNLM"/>
    </source>
</evidence>
<dbReference type="Gene3D" id="1.20.120.20">
    <property type="entry name" value="Apolipoprotein"/>
    <property type="match status" value="2"/>
</dbReference>
<evidence type="ECO:0000256" key="8">
    <source>
        <dbReference type="ARBA" id="ARBA00022737"/>
    </source>
</evidence>
<comment type="similarity">
    <text evidence="2">Belongs to the apolipoprotein A1/A4/E family.</text>
</comment>
<keyword evidence="6" id="KW-0272">Extracellular matrix</keyword>
<evidence type="ECO:0000256" key="10">
    <source>
        <dbReference type="ARBA" id="ARBA00023121"/>
    </source>
</evidence>
<dbReference type="GO" id="GO:1903561">
    <property type="term" value="C:extracellular vesicle"/>
    <property type="evidence" value="ECO:0007669"/>
    <property type="project" value="TreeGrafter"/>
</dbReference>
<dbReference type="InterPro" id="IPR000074">
    <property type="entry name" value="ApoA_E"/>
</dbReference>
<protein>
    <recommendedName>
        <fullName evidence="14">Apolipoprotein E</fullName>
    </recommendedName>
</protein>
<keyword evidence="10" id="KW-0446">Lipid-binding</keyword>
<dbReference type="SUPFAM" id="SSF58113">
    <property type="entry name" value="Apolipoprotein A-I"/>
    <property type="match status" value="1"/>
</dbReference>
<evidence type="ECO:0000256" key="3">
    <source>
        <dbReference type="ARBA" id="ARBA00011881"/>
    </source>
</evidence>
<comment type="function">
    <text evidence="11">APOE is an apolipoprotein, a protein associating with lipid particles, that mainly functions in lipoprotein-mediated lipid transport between organs via the plasma and interstitial fluids. APOE is a core component of plasma lipoproteins and is involved in their production, conversion and clearance. Apolipoproteins are amphipathic molecules that interact both with lipids of the lipoprotein particle core and the aqueous environment of the plasma.</text>
</comment>
<keyword evidence="7" id="KW-0732">Signal</keyword>
<organism evidence="12 13">
    <name type="scientific">Mauremys mutica</name>
    <name type="common">yellowpond turtle</name>
    <dbReference type="NCBI Taxonomy" id="74926"/>
    <lineage>
        <taxon>Eukaryota</taxon>
        <taxon>Metazoa</taxon>
        <taxon>Chordata</taxon>
        <taxon>Craniata</taxon>
        <taxon>Vertebrata</taxon>
        <taxon>Euteleostomi</taxon>
        <taxon>Archelosauria</taxon>
        <taxon>Testudinata</taxon>
        <taxon>Testudines</taxon>
        <taxon>Cryptodira</taxon>
        <taxon>Durocryptodira</taxon>
        <taxon>Testudinoidea</taxon>
        <taxon>Geoemydidae</taxon>
        <taxon>Geoemydinae</taxon>
        <taxon>Mauremys</taxon>
    </lineage>
</organism>